<proteinExistence type="predicted"/>
<dbReference type="Proteomes" id="UP000310017">
    <property type="component" value="Chromosome"/>
</dbReference>
<sequence>MRPPIIIVLSFFLATAIMAPAIITISGMDNVNGFVLDLGEEEEKKEVVEKDFLFSYEPYFPSAFCITDSAMSSFYLERNYCFLKTIVLPPPESIS</sequence>
<evidence type="ECO:0000313" key="2">
    <source>
        <dbReference type="Proteomes" id="UP000310017"/>
    </source>
</evidence>
<dbReference type="RefSeq" id="WP_138854397.1">
    <property type="nucleotide sequence ID" value="NZ_CP040710.1"/>
</dbReference>
<dbReference type="KEGG" id="asag:FGM00_18795"/>
<organism evidence="1 2">
    <name type="scientific">Aggregatimonas sangjinii</name>
    <dbReference type="NCBI Taxonomy" id="2583587"/>
    <lineage>
        <taxon>Bacteria</taxon>
        <taxon>Pseudomonadati</taxon>
        <taxon>Bacteroidota</taxon>
        <taxon>Flavobacteriia</taxon>
        <taxon>Flavobacteriales</taxon>
        <taxon>Flavobacteriaceae</taxon>
        <taxon>Aggregatimonas</taxon>
    </lineage>
</organism>
<accession>A0A5B7SYQ3</accession>
<keyword evidence="2" id="KW-1185">Reference proteome</keyword>
<reference evidence="1 2" key="1">
    <citation type="submission" date="2019-05" db="EMBL/GenBank/DDBJ databases">
        <title>Genome sequencing of F202Z8.</title>
        <authorList>
            <person name="Kwon Y.M."/>
        </authorList>
    </citation>
    <scope>NUCLEOTIDE SEQUENCE [LARGE SCALE GENOMIC DNA]</scope>
    <source>
        <strain evidence="1 2">F202Z8</strain>
    </source>
</reference>
<gene>
    <name evidence="1" type="ORF">FGM00_18795</name>
</gene>
<evidence type="ECO:0000313" key="1">
    <source>
        <dbReference type="EMBL" id="QCX02061.1"/>
    </source>
</evidence>
<dbReference type="AlphaFoldDB" id="A0A5B7SYQ3"/>
<dbReference type="EMBL" id="CP040710">
    <property type="protein sequence ID" value="QCX02061.1"/>
    <property type="molecule type" value="Genomic_DNA"/>
</dbReference>
<name>A0A5B7SYQ3_9FLAO</name>
<protein>
    <submittedName>
        <fullName evidence="1">Uncharacterized protein</fullName>
    </submittedName>
</protein>